<organism evidence="7 8">
    <name type="scientific">Ferrimonas sediminum</name>
    <dbReference type="NCBI Taxonomy" id="718193"/>
    <lineage>
        <taxon>Bacteria</taxon>
        <taxon>Pseudomonadati</taxon>
        <taxon>Pseudomonadota</taxon>
        <taxon>Gammaproteobacteria</taxon>
        <taxon>Alteromonadales</taxon>
        <taxon>Ferrimonadaceae</taxon>
        <taxon>Ferrimonas</taxon>
    </lineage>
</organism>
<evidence type="ECO:0000259" key="5">
    <source>
        <dbReference type="Pfam" id="PF01402"/>
    </source>
</evidence>
<dbReference type="GO" id="GO:0006355">
    <property type="term" value="P:regulation of DNA-templated transcription"/>
    <property type="evidence" value="ECO:0007669"/>
    <property type="project" value="InterPro"/>
</dbReference>
<dbReference type="CDD" id="cd22231">
    <property type="entry name" value="RHH_NikR_HicB-like"/>
    <property type="match status" value="1"/>
</dbReference>
<dbReference type="Proteomes" id="UP000199527">
    <property type="component" value="Unassembled WGS sequence"/>
</dbReference>
<keyword evidence="2" id="KW-0805">Transcription regulation</keyword>
<dbReference type="SUPFAM" id="SSF55021">
    <property type="entry name" value="ACT-like"/>
    <property type="match status" value="1"/>
</dbReference>
<evidence type="ECO:0000313" key="8">
    <source>
        <dbReference type="Proteomes" id="UP000199527"/>
    </source>
</evidence>
<name>A0A1G8UCN0_9GAMM</name>
<dbReference type="Gene3D" id="1.10.1220.10">
    <property type="entry name" value="Met repressor-like"/>
    <property type="match status" value="1"/>
</dbReference>
<dbReference type="InterPro" id="IPR045865">
    <property type="entry name" value="ACT-like_dom_sf"/>
</dbReference>
<evidence type="ECO:0000256" key="2">
    <source>
        <dbReference type="ARBA" id="ARBA00023015"/>
    </source>
</evidence>
<dbReference type="PANTHER" id="PTHR34719:SF2">
    <property type="entry name" value="NICKEL-RESPONSIVE REGULATOR"/>
    <property type="match status" value="1"/>
</dbReference>
<dbReference type="PANTHER" id="PTHR34719">
    <property type="entry name" value="NICKEL-RESPONSIVE REGULATOR"/>
    <property type="match status" value="1"/>
</dbReference>
<dbReference type="EMBL" id="FNEM01000009">
    <property type="protein sequence ID" value="SDJ50750.1"/>
    <property type="molecule type" value="Genomic_DNA"/>
</dbReference>
<evidence type="ECO:0000313" key="7">
    <source>
        <dbReference type="EMBL" id="SDJ50750.1"/>
    </source>
</evidence>
<reference evidence="8" key="1">
    <citation type="submission" date="2016-10" db="EMBL/GenBank/DDBJ databases">
        <authorList>
            <person name="Varghese N."/>
            <person name="Submissions S."/>
        </authorList>
    </citation>
    <scope>NUCLEOTIDE SEQUENCE [LARGE SCALE GENOMIC DNA]</scope>
    <source>
        <strain evidence="8">DSM 23317</strain>
    </source>
</reference>
<dbReference type="Pfam" id="PF08753">
    <property type="entry name" value="NikR_C"/>
    <property type="match status" value="1"/>
</dbReference>
<protein>
    <submittedName>
        <fullName evidence="7">Transcriptional regulator, CopG family</fullName>
    </submittedName>
</protein>
<dbReference type="InterPro" id="IPR013321">
    <property type="entry name" value="Arc_rbn_hlx_hlx"/>
</dbReference>
<evidence type="ECO:0000256" key="1">
    <source>
        <dbReference type="ARBA" id="ARBA00008478"/>
    </source>
</evidence>
<keyword evidence="8" id="KW-1185">Reference proteome</keyword>
<feature type="domain" description="Transcription factor NikR nickel binding C-terminal" evidence="6">
    <location>
        <begin position="56"/>
        <end position="131"/>
    </location>
</feature>
<accession>A0A1G8UCN0</accession>
<evidence type="ECO:0000256" key="3">
    <source>
        <dbReference type="ARBA" id="ARBA00023125"/>
    </source>
</evidence>
<dbReference type="RefSeq" id="WP_176819296.1">
    <property type="nucleotide sequence ID" value="NZ_FNEM01000009.1"/>
</dbReference>
<gene>
    <name evidence="7" type="ORF">SAMN04488540_10925</name>
</gene>
<keyword evidence="3" id="KW-0238">DNA-binding</keyword>
<dbReference type="InterPro" id="IPR010985">
    <property type="entry name" value="Ribbon_hlx_hlx"/>
</dbReference>
<dbReference type="NCBIfam" id="NF002815">
    <property type="entry name" value="PRK02967.1"/>
    <property type="match status" value="1"/>
</dbReference>
<sequence length="140" mass="16036">MGTERITVSLDTELLTELDQLADDGGYRNRSELFRDMIREKRKDKLLETDPGTPCIATLSYVFDTRKRTLVTRLMDNLHMFNRIVRSTMLVCLDEHFRMESIALEGTAEQLQQFANIQLSESGVLNGCLHLVPLMADETI</sequence>
<dbReference type="Pfam" id="PF01402">
    <property type="entry name" value="RHH_1"/>
    <property type="match status" value="1"/>
</dbReference>
<dbReference type="SUPFAM" id="SSF47598">
    <property type="entry name" value="Ribbon-helix-helix"/>
    <property type="match status" value="1"/>
</dbReference>
<dbReference type="InterPro" id="IPR050192">
    <property type="entry name" value="CopG/NikR_regulator"/>
</dbReference>
<comment type="similarity">
    <text evidence="1">Belongs to the transcriptional regulatory CopG/NikR family.</text>
</comment>
<dbReference type="InterPro" id="IPR002145">
    <property type="entry name" value="CopG"/>
</dbReference>
<dbReference type="GO" id="GO:0003677">
    <property type="term" value="F:DNA binding"/>
    <property type="evidence" value="ECO:0007669"/>
    <property type="project" value="UniProtKB-KW"/>
</dbReference>
<dbReference type="Gene3D" id="3.30.70.1150">
    <property type="entry name" value="ACT-like. Chain A, domain 2"/>
    <property type="match status" value="1"/>
</dbReference>
<proteinExistence type="inferred from homology"/>
<keyword evidence="4" id="KW-0804">Transcription</keyword>
<evidence type="ECO:0000256" key="4">
    <source>
        <dbReference type="ARBA" id="ARBA00023163"/>
    </source>
</evidence>
<dbReference type="InterPro" id="IPR027271">
    <property type="entry name" value="Acetolactate_synth/TF_NikR_C"/>
</dbReference>
<feature type="domain" description="Ribbon-helix-helix protein CopG" evidence="5">
    <location>
        <begin position="4"/>
        <end position="43"/>
    </location>
</feature>
<dbReference type="AlphaFoldDB" id="A0A1G8UCN0"/>
<dbReference type="InterPro" id="IPR014864">
    <property type="entry name" value="TF_NikR_Ni-bd_C"/>
</dbReference>
<evidence type="ECO:0000259" key="6">
    <source>
        <dbReference type="Pfam" id="PF08753"/>
    </source>
</evidence>